<dbReference type="InterPro" id="IPR038492">
    <property type="entry name" value="GBBH-like_N_sf"/>
</dbReference>
<protein>
    <recommendedName>
        <fullName evidence="3">Gamma-butyrobetaine hydroxylase-like N-terminal domain-containing protein</fullName>
    </recommendedName>
</protein>
<name>A0A382QRQ9_9ZZZZ</name>
<evidence type="ECO:0000256" key="1">
    <source>
        <dbReference type="ARBA" id="ARBA00022723"/>
    </source>
</evidence>
<proteinExistence type="predicted"/>
<dbReference type="EMBL" id="UINC01116418">
    <property type="protein sequence ID" value="SVC88146.1"/>
    <property type="molecule type" value="Genomic_DNA"/>
</dbReference>
<dbReference type="InterPro" id="IPR010376">
    <property type="entry name" value="GBBH-like_N"/>
</dbReference>
<evidence type="ECO:0000256" key="2">
    <source>
        <dbReference type="ARBA" id="ARBA00023004"/>
    </source>
</evidence>
<dbReference type="GO" id="GO:0046872">
    <property type="term" value="F:metal ion binding"/>
    <property type="evidence" value="ECO:0007669"/>
    <property type="project" value="UniProtKB-KW"/>
</dbReference>
<organism evidence="4">
    <name type="scientific">marine metagenome</name>
    <dbReference type="NCBI Taxonomy" id="408172"/>
    <lineage>
        <taxon>unclassified sequences</taxon>
        <taxon>metagenomes</taxon>
        <taxon>ecological metagenomes</taxon>
    </lineage>
</organism>
<dbReference type="PANTHER" id="PTHR35303">
    <property type="entry name" value="OS02G0197800 PROTEIN"/>
    <property type="match status" value="1"/>
</dbReference>
<dbReference type="AlphaFoldDB" id="A0A382QRQ9"/>
<accession>A0A382QRQ9</accession>
<sequence length="99" mass="11401">MVQIKKKTRVEKILLADDLYILWRDGHESRYDFFALRDACPCASCVDEITGQKTLDSSSIAKDIHAQSCEYVGNYAIRIHWSDGHDTGLYNFKLMREKG</sequence>
<dbReference type="Pfam" id="PF06155">
    <property type="entry name" value="GBBH-like_N"/>
    <property type="match status" value="1"/>
</dbReference>
<keyword evidence="2" id="KW-0408">Iron</keyword>
<gene>
    <name evidence="4" type="ORF">METZ01_LOCUS341000</name>
</gene>
<evidence type="ECO:0000259" key="3">
    <source>
        <dbReference type="Pfam" id="PF06155"/>
    </source>
</evidence>
<reference evidence="4" key="1">
    <citation type="submission" date="2018-05" db="EMBL/GenBank/DDBJ databases">
        <authorList>
            <person name="Lanie J.A."/>
            <person name="Ng W.-L."/>
            <person name="Kazmierczak K.M."/>
            <person name="Andrzejewski T.M."/>
            <person name="Davidsen T.M."/>
            <person name="Wayne K.J."/>
            <person name="Tettelin H."/>
            <person name="Glass J.I."/>
            <person name="Rusch D."/>
            <person name="Podicherti R."/>
            <person name="Tsui H.-C.T."/>
            <person name="Winkler M.E."/>
        </authorList>
    </citation>
    <scope>NUCLEOTIDE SEQUENCE</scope>
</reference>
<dbReference type="Gene3D" id="3.30.2020.30">
    <property type="match status" value="1"/>
</dbReference>
<evidence type="ECO:0000313" key="4">
    <source>
        <dbReference type="EMBL" id="SVC88146.1"/>
    </source>
</evidence>
<feature type="domain" description="Gamma-butyrobetaine hydroxylase-like N-terminal" evidence="3">
    <location>
        <begin position="18"/>
        <end position="96"/>
    </location>
</feature>
<keyword evidence="1" id="KW-0479">Metal-binding</keyword>